<evidence type="ECO:0000256" key="2">
    <source>
        <dbReference type="RuleBase" id="RU000363"/>
    </source>
</evidence>
<dbReference type="Pfam" id="PF00106">
    <property type="entry name" value="adh_short"/>
    <property type="match status" value="1"/>
</dbReference>
<keyword evidence="3" id="KW-0175">Coiled coil</keyword>
<dbReference type="Proteomes" id="UP001437256">
    <property type="component" value="Unassembled WGS sequence"/>
</dbReference>
<dbReference type="Gene3D" id="3.40.50.720">
    <property type="entry name" value="NAD(P)-binding Rossmann-like Domain"/>
    <property type="match status" value="1"/>
</dbReference>
<evidence type="ECO:0000313" key="5">
    <source>
        <dbReference type="Proteomes" id="UP001437256"/>
    </source>
</evidence>
<sequence>MTSPPAPFQLHEAVAIVSGAGSSLPGEIGNGRATSIVLARQGAKIALLDRNLEAAQETKQMIDAEGGVSEVIQCNVSDEASCKAAVEKTVENFGKVDILVNVVGISGPKGNAVDVDLNEWDAAMGINVKSMVMMSRFVIPEMRKVGGGAIVNISSVSGLIGGNPSLFYATSKGTIPQLTRAMAAQHGPEKIRFEALTECQMKFVKLGWSKVSSKSKAQLGTLRMLSCTLQVAKPGIQRALY</sequence>
<dbReference type="PRINTS" id="PR00081">
    <property type="entry name" value="GDHRDH"/>
</dbReference>
<protein>
    <submittedName>
        <fullName evidence="4">Uncharacterized protein</fullName>
    </submittedName>
</protein>
<dbReference type="EMBL" id="JBBXMP010000263">
    <property type="protein sequence ID" value="KAL0058916.1"/>
    <property type="molecule type" value="Genomic_DNA"/>
</dbReference>
<name>A0ABR2ZBH2_9AGAR</name>
<accession>A0ABR2ZBH2</accession>
<dbReference type="PANTHER" id="PTHR42760:SF122">
    <property type="entry name" value="NAD(P)-BINDING PROTEIN"/>
    <property type="match status" value="1"/>
</dbReference>
<comment type="similarity">
    <text evidence="1 2">Belongs to the short-chain dehydrogenases/reductases (SDR) family.</text>
</comment>
<proteinExistence type="inferred from homology"/>
<feature type="coiled-coil region" evidence="3">
    <location>
        <begin position="38"/>
        <end position="65"/>
    </location>
</feature>
<dbReference type="CDD" id="cd05233">
    <property type="entry name" value="SDR_c"/>
    <property type="match status" value="1"/>
</dbReference>
<keyword evidence="5" id="KW-1185">Reference proteome</keyword>
<dbReference type="SUPFAM" id="SSF51735">
    <property type="entry name" value="NAD(P)-binding Rossmann-fold domains"/>
    <property type="match status" value="1"/>
</dbReference>
<dbReference type="PANTHER" id="PTHR42760">
    <property type="entry name" value="SHORT-CHAIN DEHYDROGENASES/REDUCTASES FAMILY MEMBER"/>
    <property type="match status" value="1"/>
</dbReference>
<organism evidence="4 5">
    <name type="scientific">Marasmius tenuissimus</name>
    <dbReference type="NCBI Taxonomy" id="585030"/>
    <lineage>
        <taxon>Eukaryota</taxon>
        <taxon>Fungi</taxon>
        <taxon>Dikarya</taxon>
        <taxon>Basidiomycota</taxon>
        <taxon>Agaricomycotina</taxon>
        <taxon>Agaricomycetes</taxon>
        <taxon>Agaricomycetidae</taxon>
        <taxon>Agaricales</taxon>
        <taxon>Marasmiineae</taxon>
        <taxon>Marasmiaceae</taxon>
        <taxon>Marasmius</taxon>
    </lineage>
</organism>
<evidence type="ECO:0000256" key="1">
    <source>
        <dbReference type="ARBA" id="ARBA00006484"/>
    </source>
</evidence>
<reference evidence="4 5" key="1">
    <citation type="submission" date="2024-05" db="EMBL/GenBank/DDBJ databases">
        <title>A draft genome resource for the thread blight pathogen Marasmius tenuissimus strain MS-2.</title>
        <authorList>
            <person name="Yulfo-Soto G.E."/>
            <person name="Baruah I.K."/>
            <person name="Amoako-Attah I."/>
            <person name="Bukari Y."/>
            <person name="Meinhardt L.W."/>
            <person name="Bailey B.A."/>
            <person name="Cohen S.P."/>
        </authorList>
    </citation>
    <scope>NUCLEOTIDE SEQUENCE [LARGE SCALE GENOMIC DNA]</scope>
    <source>
        <strain evidence="4 5">MS-2</strain>
    </source>
</reference>
<comment type="caution">
    <text evidence="4">The sequence shown here is derived from an EMBL/GenBank/DDBJ whole genome shotgun (WGS) entry which is preliminary data.</text>
</comment>
<dbReference type="InterPro" id="IPR002347">
    <property type="entry name" value="SDR_fam"/>
</dbReference>
<gene>
    <name evidence="4" type="ORF">AAF712_014380</name>
</gene>
<evidence type="ECO:0000256" key="3">
    <source>
        <dbReference type="SAM" id="Coils"/>
    </source>
</evidence>
<evidence type="ECO:0000313" key="4">
    <source>
        <dbReference type="EMBL" id="KAL0058916.1"/>
    </source>
</evidence>
<dbReference type="PRINTS" id="PR00080">
    <property type="entry name" value="SDRFAMILY"/>
</dbReference>
<dbReference type="InterPro" id="IPR036291">
    <property type="entry name" value="NAD(P)-bd_dom_sf"/>
</dbReference>